<dbReference type="Proteomes" id="UP000186817">
    <property type="component" value="Unassembled WGS sequence"/>
</dbReference>
<organism evidence="2 3">
    <name type="scientific">Symbiodinium microadriaticum</name>
    <name type="common">Dinoflagellate</name>
    <name type="synonym">Zooxanthella microadriatica</name>
    <dbReference type="NCBI Taxonomy" id="2951"/>
    <lineage>
        <taxon>Eukaryota</taxon>
        <taxon>Sar</taxon>
        <taxon>Alveolata</taxon>
        <taxon>Dinophyceae</taxon>
        <taxon>Suessiales</taxon>
        <taxon>Symbiodiniaceae</taxon>
        <taxon>Symbiodinium</taxon>
    </lineage>
</organism>
<name>A0A1Q9EGJ0_SYMMI</name>
<proteinExistence type="predicted"/>
<sequence length="274" mass="29593">MGKKKNKAEAKSSVKKPAEGHADPPDAPLKAGGAESGQTAEGAYRAAAVVFFTRTDGGAVAKVLVAVEERKVKASFLGLEDKGKIEERLVVFPMGRKEKKDKNDPVETAKREYIEETLDYGSLARYLDFADFDGGGDIEATRLAPGSRVPMTWSGADNMALYFSPAGLTVLFCEVPAEEADEPGHEPPAKKQRQEETAAELLSKPKPSPSYHVGKVGHLHSVWLDAESLRTVALSKDKAPKLSLEGQDCRFFPTSASVLRLPEARKWLGVTPAS</sequence>
<reference evidence="2 3" key="1">
    <citation type="submission" date="2016-02" db="EMBL/GenBank/DDBJ databases">
        <title>Genome analysis of coral dinoflagellate symbionts highlights evolutionary adaptations to a symbiotic lifestyle.</title>
        <authorList>
            <person name="Aranda M."/>
            <person name="Li Y."/>
            <person name="Liew Y.J."/>
            <person name="Baumgarten S."/>
            <person name="Simakov O."/>
            <person name="Wilson M."/>
            <person name="Piel J."/>
            <person name="Ashoor H."/>
            <person name="Bougouffa S."/>
            <person name="Bajic V.B."/>
            <person name="Ryu T."/>
            <person name="Ravasi T."/>
            <person name="Bayer T."/>
            <person name="Micklem G."/>
            <person name="Kim H."/>
            <person name="Bhak J."/>
            <person name="Lajeunesse T.C."/>
            <person name="Voolstra C.R."/>
        </authorList>
    </citation>
    <scope>NUCLEOTIDE SEQUENCE [LARGE SCALE GENOMIC DNA]</scope>
    <source>
        <strain evidence="2 3">CCMP2467</strain>
    </source>
</reference>
<feature type="compositionally biased region" description="Basic and acidic residues" evidence="1">
    <location>
        <begin position="182"/>
        <end position="196"/>
    </location>
</feature>
<dbReference type="OrthoDB" id="409205at2759"/>
<dbReference type="EMBL" id="LSRX01000157">
    <property type="protein sequence ID" value="OLQ06563.1"/>
    <property type="molecule type" value="Genomic_DNA"/>
</dbReference>
<keyword evidence="3" id="KW-1185">Reference proteome</keyword>
<evidence type="ECO:0000313" key="2">
    <source>
        <dbReference type="EMBL" id="OLQ06563.1"/>
    </source>
</evidence>
<evidence type="ECO:0000256" key="1">
    <source>
        <dbReference type="SAM" id="MobiDB-lite"/>
    </source>
</evidence>
<dbReference type="AlphaFoldDB" id="A0A1Q9EGJ0"/>
<feature type="compositionally biased region" description="Basic and acidic residues" evidence="1">
    <location>
        <begin position="7"/>
        <end position="24"/>
    </location>
</feature>
<feature type="region of interest" description="Disordered" evidence="1">
    <location>
        <begin position="178"/>
        <end position="208"/>
    </location>
</feature>
<feature type="region of interest" description="Disordered" evidence="1">
    <location>
        <begin position="1"/>
        <end position="38"/>
    </location>
</feature>
<dbReference type="OMA" id="LEPFWID"/>
<gene>
    <name evidence="2" type="ORF">AK812_SmicGene10129</name>
</gene>
<evidence type="ECO:0000313" key="3">
    <source>
        <dbReference type="Proteomes" id="UP000186817"/>
    </source>
</evidence>
<comment type="caution">
    <text evidence="2">The sequence shown here is derived from an EMBL/GenBank/DDBJ whole genome shotgun (WGS) entry which is preliminary data.</text>
</comment>
<accession>A0A1Q9EGJ0</accession>
<protein>
    <submittedName>
        <fullName evidence="2">Uncharacterized protein</fullName>
    </submittedName>
</protein>